<dbReference type="OrthoDB" id="1430233at2"/>
<dbReference type="Proteomes" id="UP000198846">
    <property type="component" value="Unassembled WGS sequence"/>
</dbReference>
<keyword evidence="4" id="KW-1185">Reference proteome</keyword>
<evidence type="ECO:0000313" key="4">
    <source>
        <dbReference type="Proteomes" id="UP000198846"/>
    </source>
</evidence>
<dbReference type="Gene3D" id="3.30.160.670">
    <property type="match status" value="1"/>
</dbReference>
<accession>A0A1H3ZUZ7</accession>
<proteinExistence type="predicted"/>
<feature type="domain" description="DUF4136" evidence="2">
    <location>
        <begin position="21"/>
        <end position="171"/>
    </location>
</feature>
<reference evidence="3 4" key="1">
    <citation type="submission" date="2016-10" db="EMBL/GenBank/DDBJ databases">
        <authorList>
            <person name="de Groot N.N."/>
        </authorList>
    </citation>
    <scope>NUCLEOTIDE SEQUENCE [LARGE SCALE GENOMIC DNA]</scope>
    <source>
        <strain evidence="3 4">DSM 23842</strain>
    </source>
</reference>
<feature type="signal peptide" evidence="1">
    <location>
        <begin position="1"/>
        <end position="21"/>
    </location>
</feature>
<dbReference type="InterPro" id="IPR025411">
    <property type="entry name" value="DUF4136"/>
</dbReference>
<keyword evidence="1" id="KW-0732">Signal</keyword>
<dbReference type="Pfam" id="PF13590">
    <property type="entry name" value="DUF4136"/>
    <property type="match status" value="1"/>
</dbReference>
<dbReference type="PROSITE" id="PS51257">
    <property type="entry name" value="PROKAR_LIPOPROTEIN"/>
    <property type="match status" value="1"/>
</dbReference>
<protein>
    <recommendedName>
        <fullName evidence="2">DUF4136 domain-containing protein</fullName>
    </recommendedName>
</protein>
<feature type="chain" id="PRO_5011570104" description="DUF4136 domain-containing protein" evidence="1">
    <location>
        <begin position="22"/>
        <end position="175"/>
    </location>
</feature>
<dbReference type="AlphaFoldDB" id="A0A1H3ZUZ7"/>
<dbReference type="EMBL" id="FNQK01000009">
    <property type="protein sequence ID" value="SEA27547.1"/>
    <property type="molecule type" value="Genomic_DNA"/>
</dbReference>
<gene>
    <name evidence="3" type="ORF">SAMN04487990_10983</name>
</gene>
<evidence type="ECO:0000313" key="3">
    <source>
        <dbReference type="EMBL" id="SEA27547.1"/>
    </source>
</evidence>
<evidence type="ECO:0000259" key="2">
    <source>
        <dbReference type="Pfam" id="PF13590"/>
    </source>
</evidence>
<organism evidence="3 4">
    <name type="scientific">Bizionia paragorgiae</name>
    <dbReference type="NCBI Taxonomy" id="283786"/>
    <lineage>
        <taxon>Bacteria</taxon>
        <taxon>Pseudomonadati</taxon>
        <taxon>Bacteroidota</taxon>
        <taxon>Flavobacteriia</taxon>
        <taxon>Flavobacteriales</taxon>
        <taxon>Flavobacteriaceae</taxon>
        <taxon>Bizionia</taxon>
    </lineage>
</organism>
<name>A0A1H3ZUZ7_BIZPA</name>
<sequence>MKYIKLVLLCIVMTACSPVRVTSDYEKTAVFSDYKTYNYFSNIASGLSELDEKRLISAINTSLSNKGLSLSETPDFLIDFKTSQHQEASRNNVGVGLGGGSRGVGGGISIGIPVGQHKVNQNVLIEFVDESKMGLFWQGKAESNFNPKATPEQRESHFRTLTDKIFTQYPPKPNK</sequence>
<dbReference type="RefSeq" id="WP_092133915.1">
    <property type="nucleotide sequence ID" value="NZ_FNQK01000009.1"/>
</dbReference>
<dbReference type="STRING" id="283786.SAMN04487990_10983"/>
<evidence type="ECO:0000256" key="1">
    <source>
        <dbReference type="SAM" id="SignalP"/>
    </source>
</evidence>